<organism evidence="1">
    <name type="scientific">uncultured bacterium</name>
    <name type="common">gcode 4</name>
    <dbReference type="NCBI Taxonomy" id="1234023"/>
    <lineage>
        <taxon>Bacteria</taxon>
        <taxon>environmental samples</taxon>
    </lineage>
</organism>
<sequence length="348" mass="42327">MTTLEKWEDIIKEKRKNTSFKNFLKEIASWRTVTFYKNNNLISKYPKECLKKIVDNLSFEKNRDSLIERWINFNFDKDFFKNFESLMSNVEFPATINFFWSEKCEYSDQVLASKNVYLSSVVIKECENVFYSFAVKNKSINVFNSTVITDNCENIYSSHWITRWFNIFYSKYLLDCSNTWFSSNLIGCNECILCNDLQNKTYCINNIEYSKDEYSKQKEEFLINRKNEYQKLLNNLNKRWSNFWSINCNWTYIVESENVENWCYDYRIKNWRNVFLAASINWSENFYDVFTAWNLEAKNIYWVMWTGWSENIFNSCNVPNSYNIYYSYYLENCSFCLWCIWLKNKSYC</sequence>
<evidence type="ECO:0000313" key="1">
    <source>
        <dbReference type="EMBL" id="EKE26634.1"/>
    </source>
</evidence>
<protein>
    <submittedName>
        <fullName evidence="1">Uncharacterized protein</fullName>
    </submittedName>
</protein>
<dbReference type="AlphaFoldDB" id="K2G945"/>
<feature type="non-terminal residue" evidence="1">
    <location>
        <position position="348"/>
    </location>
</feature>
<name>K2G945_9BACT</name>
<dbReference type="EMBL" id="AMFJ01000729">
    <property type="protein sequence ID" value="EKE26634.1"/>
    <property type="molecule type" value="Genomic_DNA"/>
</dbReference>
<reference evidence="1" key="1">
    <citation type="journal article" date="2012" name="Science">
        <title>Fermentation, hydrogen, and sulfur metabolism in multiple uncultivated bacterial phyla.</title>
        <authorList>
            <person name="Wrighton K.C."/>
            <person name="Thomas B.C."/>
            <person name="Sharon I."/>
            <person name="Miller C.S."/>
            <person name="Castelle C.J."/>
            <person name="VerBerkmoes N.C."/>
            <person name="Wilkins M.J."/>
            <person name="Hettich R.L."/>
            <person name="Lipton M.S."/>
            <person name="Williams K.H."/>
            <person name="Long P.E."/>
            <person name="Banfield J.F."/>
        </authorList>
    </citation>
    <scope>NUCLEOTIDE SEQUENCE [LARGE SCALE GENOMIC DNA]</scope>
</reference>
<gene>
    <name evidence="1" type="ORF">ACD_4C00213G0001</name>
</gene>
<accession>K2G945</accession>
<proteinExistence type="predicted"/>
<comment type="caution">
    <text evidence="1">The sequence shown here is derived from an EMBL/GenBank/DDBJ whole genome shotgun (WGS) entry which is preliminary data.</text>
</comment>